<protein>
    <recommendedName>
        <fullName evidence="1">site-specific DNA-methyltransferase (adenine-specific)</fullName>
        <ecNumber evidence="1">2.1.1.72</ecNumber>
    </recommendedName>
</protein>
<dbReference type="PANTHER" id="PTHR33841">
    <property type="entry name" value="DNA METHYLTRANSFERASE YEEA-RELATED"/>
    <property type="match status" value="1"/>
</dbReference>
<reference evidence="7 8" key="1">
    <citation type="submission" date="2016-10" db="EMBL/GenBank/DDBJ databases">
        <authorList>
            <person name="Varghese N."/>
            <person name="Submissions S."/>
        </authorList>
    </citation>
    <scope>NUCLEOTIDE SEQUENCE [LARGE SCALE GENOMIC DNA]</scope>
    <source>
        <strain evidence="7 8">S7-754</strain>
    </source>
</reference>
<name>A0A1G7R2J4_9SPHN</name>
<evidence type="ECO:0000313" key="8">
    <source>
        <dbReference type="Proteomes" id="UP000323502"/>
    </source>
</evidence>
<accession>A0A1G7R2J4</accession>
<keyword evidence="4" id="KW-0949">S-adenosyl-L-methionine</keyword>
<dbReference type="GO" id="GO:0003676">
    <property type="term" value="F:nucleic acid binding"/>
    <property type="evidence" value="ECO:0007669"/>
    <property type="project" value="InterPro"/>
</dbReference>
<keyword evidence="3" id="KW-0808">Transferase</keyword>
<evidence type="ECO:0000256" key="4">
    <source>
        <dbReference type="ARBA" id="ARBA00022691"/>
    </source>
</evidence>
<sequence>MSGTISGGRHDWLGYLQPEGLVVAPAALARIGVWPAPQTAADGEAVTQALAQEPWALFRDVLGWAPERVAGAPGGPVLPEDLRVAFDGGETLLEPDWAVFAADGTVQLLVRIEAEDLLLDRRGTLEGWEATAQQRFERLLRETGVPAGVILGARETGRREGAAGERVLRLVVAPKGEMAGHMTWPLAALTDVAGRGMLAGLKLLLDAHALFTGPPSHRLPALLAESRAAQADVSSRLAGQVLASLHEMLRGLDAADPARVRALAASDPQHLYEAVLTVLLRLIFILYAEDRGLMPSAGGGAAKLLYEQGYALGGLHMRLRDDAALYPDTMDERRGAWGRLLALFRLVSRGHPSGFMQPRGGKLFSEAAFPFLLGRDAPGNADRVLPVGDGCILRVLDGLLMLGGERVAYRSLSVEQIGSVYETVMGFTVERAAGPMLAIRAGKGNRVPVWVDLDALAGAKPGEREKLLKAWTGRGAFPAAVSRALARAEDAGALAAALAPVVDGRACPRGSAVAAGTPILQPTDERRRTGSHYTPKALTRPIVAHALAPAFDRIGADAGPAEVLDLKVCDPAAGSGAFLVEACRQLGERLVAAWARWPAQRPTIPPDEDELLHAKRLVAQHCLRGVDRNPLAIDLAKLSLWLETLASAHEFTFLDNVLRCGDSLVGLPNPKIVAVTWGKVSGQHSFVEAIVRDGINAAADLRRLMRSEAEIAPYAVQEGRHRAAITALTRAHLVADAVLLSFFEGSGVRDREARLAEVQQLVLAPSAQSWSRLEALRERLHALPVGITSFHWELEFEDVFTRPNPGFDAIVGNPPFAGKNTIAAGHAAAYPDWLKTLHPHAHGNADLAAHFFRRAFGLLRRGGAFGLIATNTIRQGDTRDTGLRRILDEGGVIYRAVSRHQWEGDAAVVVAQVFVRRGAVAEDTGAVLDGRPVRRISAYLMEGDLDGSPAVLRANAGKAFQGSILLGIGFTFDDANAAKGKASELAAMQRLIADRPNIAEVVAPYLGADEVNNSPIHAHHRYAINFSDMPLRRMAEGVSWNSLNGPARAEQLRCGVVAPDYPRSVAQDWPEALAIVDRLVRPVREQDNRAVYRNRWWQYAERRVDLYRSIAGQHHVLAIGAAALAHHAFARLPANLIYSHKLIVFAMPRLSQFAVLQSRIHEIWNRTFGSTFGDAPTYNPTQVFETFPLPPGHDDAPALEAAGQAYHDTRAALMIATGQGMTPTYNRFHRKADTGADIEGLRALHHTMDRAVLTAYGWDDLAAEAEPVFLDADSEDDHRYQGRLFWPAPFRDAVLARLLTLNEERATMERML</sequence>
<keyword evidence="2 7" id="KW-0489">Methyltransferase</keyword>
<evidence type="ECO:0000256" key="5">
    <source>
        <dbReference type="ARBA" id="ARBA00047942"/>
    </source>
</evidence>
<gene>
    <name evidence="7" type="ORF">SAMN05216557_11021</name>
</gene>
<dbReference type="InterPro" id="IPR011639">
    <property type="entry name" value="MethylTrfase_TaqI-like_dom"/>
</dbReference>
<dbReference type="EMBL" id="FNBI01000010">
    <property type="protein sequence ID" value="SDG04982.1"/>
    <property type="molecule type" value="Genomic_DNA"/>
</dbReference>
<dbReference type="GO" id="GO:0032259">
    <property type="term" value="P:methylation"/>
    <property type="evidence" value="ECO:0007669"/>
    <property type="project" value="UniProtKB-KW"/>
</dbReference>
<dbReference type="PRINTS" id="PR00507">
    <property type="entry name" value="N12N6MTFRASE"/>
</dbReference>
<keyword evidence="8" id="KW-1185">Reference proteome</keyword>
<feature type="domain" description="Type II methyltransferase M.TaqI-like" evidence="6">
    <location>
        <begin position="621"/>
        <end position="875"/>
    </location>
</feature>
<dbReference type="InterPro" id="IPR002052">
    <property type="entry name" value="DNA_methylase_N6_adenine_CS"/>
</dbReference>
<organism evidence="7 8">
    <name type="scientific">Sphingomonas carotinifaciens</name>
    <dbReference type="NCBI Taxonomy" id="1166323"/>
    <lineage>
        <taxon>Bacteria</taxon>
        <taxon>Pseudomonadati</taxon>
        <taxon>Pseudomonadota</taxon>
        <taxon>Alphaproteobacteria</taxon>
        <taxon>Sphingomonadales</taxon>
        <taxon>Sphingomonadaceae</taxon>
        <taxon>Sphingomonas</taxon>
    </lineage>
</organism>
<dbReference type="InterPro" id="IPR029063">
    <property type="entry name" value="SAM-dependent_MTases_sf"/>
</dbReference>
<dbReference type="PANTHER" id="PTHR33841:SF1">
    <property type="entry name" value="DNA METHYLTRANSFERASE A"/>
    <property type="match status" value="1"/>
</dbReference>
<evidence type="ECO:0000259" key="6">
    <source>
        <dbReference type="Pfam" id="PF07669"/>
    </source>
</evidence>
<dbReference type="PROSITE" id="PS00092">
    <property type="entry name" value="N6_MTASE"/>
    <property type="match status" value="1"/>
</dbReference>
<dbReference type="Gene3D" id="3.40.50.150">
    <property type="entry name" value="Vaccinia Virus protein VP39"/>
    <property type="match status" value="2"/>
</dbReference>
<dbReference type="Proteomes" id="UP000323502">
    <property type="component" value="Unassembled WGS sequence"/>
</dbReference>
<dbReference type="Pfam" id="PF07669">
    <property type="entry name" value="Eco57I"/>
    <property type="match status" value="1"/>
</dbReference>
<dbReference type="SUPFAM" id="SSF53335">
    <property type="entry name" value="S-adenosyl-L-methionine-dependent methyltransferases"/>
    <property type="match status" value="1"/>
</dbReference>
<dbReference type="GO" id="GO:0009007">
    <property type="term" value="F:site-specific DNA-methyltransferase (adenine-specific) activity"/>
    <property type="evidence" value="ECO:0007669"/>
    <property type="project" value="UniProtKB-EC"/>
</dbReference>
<dbReference type="RefSeq" id="WP_235904160.1">
    <property type="nucleotide sequence ID" value="NZ_FNBI01000010.1"/>
</dbReference>
<evidence type="ECO:0000256" key="3">
    <source>
        <dbReference type="ARBA" id="ARBA00022679"/>
    </source>
</evidence>
<dbReference type="InterPro" id="IPR050953">
    <property type="entry name" value="N4_N6_ade-DNA_methylase"/>
</dbReference>
<proteinExistence type="predicted"/>
<evidence type="ECO:0000313" key="7">
    <source>
        <dbReference type="EMBL" id="SDG04982.1"/>
    </source>
</evidence>
<evidence type="ECO:0000256" key="2">
    <source>
        <dbReference type="ARBA" id="ARBA00022603"/>
    </source>
</evidence>
<evidence type="ECO:0000256" key="1">
    <source>
        <dbReference type="ARBA" id="ARBA00011900"/>
    </source>
</evidence>
<dbReference type="EC" id="2.1.1.72" evidence="1"/>
<dbReference type="GO" id="GO:0006304">
    <property type="term" value="P:DNA modification"/>
    <property type="evidence" value="ECO:0007669"/>
    <property type="project" value="InterPro"/>
</dbReference>
<comment type="catalytic activity">
    <reaction evidence="5">
        <text>a 2'-deoxyadenosine in DNA + S-adenosyl-L-methionine = an N(6)-methyl-2'-deoxyadenosine in DNA + S-adenosyl-L-homocysteine + H(+)</text>
        <dbReference type="Rhea" id="RHEA:15197"/>
        <dbReference type="Rhea" id="RHEA-COMP:12418"/>
        <dbReference type="Rhea" id="RHEA-COMP:12419"/>
        <dbReference type="ChEBI" id="CHEBI:15378"/>
        <dbReference type="ChEBI" id="CHEBI:57856"/>
        <dbReference type="ChEBI" id="CHEBI:59789"/>
        <dbReference type="ChEBI" id="CHEBI:90615"/>
        <dbReference type="ChEBI" id="CHEBI:90616"/>
        <dbReference type="EC" id="2.1.1.72"/>
    </reaction>
</comment>